<comment type="caution">
    <text evidence="2">The sequence shown here is derived from an EMBL/GenBank/DDBJ whole genome shotgun (WGS) entry which is preliminary data.</text>
</comment>
<reference evidence="2 4" key="1">
    <citation type="submission" date="2015-09" db="EMBL/GenBank/DDBJ databases">
        <title>Identification and resolution of microdiversity through metagenomic sequencing of parallel consortia.</title>
        <authorList>
            <person name="Nelson W.C."/>
            <person name="Romine M.F."/>
            <person name="Lindemann S.R."/>
        </authorList>
    </citation>
    <scope>NUCLEOTIDE SEQUENCE [LARGE SCALE GENOMIC DNA]</scope>
    <source>
        <strain evidence="2">HL-109</strain>
    </source>
</reference>
<dbReference type="PIRSF" id="PIRSF012641">
    <property type="entry name" value="UCP012641"/>
    <property type="match status" value="1"/>
</dbReference>
<dbReference type="InterPro" id="IPR031321">
    <property type="entry name" value="UCP012641"/>
</dbReference>
<dbReference type="RefSeq" id="WP_074444958.1">
    <property type="nucleotide sequence ID" value="NZ_FMBM01000002.1"/>
</dbReference>
<dbReference type="Proteomes" id="UP000050497">
    <property type="component" value="Unassembled WGS sequence"/>
</dbReference>
<dbReference type="Proteomes" id="UP000182800">
    <property type="component" value="Unassembled WGS sequence"/>
</dbReference>
<dbReference type="EMBL" id="FMBM01000002">
    <property type="protein sequence ID" value="SCC81217.1"/>
    <property type="molecule type" value="Genomic_DNA"/>
</dbReference>
<keyword evidence="5" id="KW-1185">Reference proteome</keyword>
<dbReference type="Pfam" id="PF10005">
    <property type="entry name" value="Zn_ribbon_DZR_6"/>
    <property type="match status" value="1"/>
</dbReference>
<dbReference type="OrthoDB" id="256753at2"/>
<dbReference type="Pfam" id="PF15887">
    <property type="entry name" value="Peptidase_Mx"/>
    <property type="match status" value="1"/>
</dbReference>
<evidence type="ECO:0000313" key="5">
    <source>
        <dbReference type="Proteomes" id="UP000182800"/>
    </source>
</evidence>
<protein>
    <recommendedName>
        <fullName evidence="1">Zinc-ribbon domain-containing protein</fullName>
    </recommendedName>
</protein>
<evidence type="ECO:0000313" key="4">
    <source>
        <dbReference type="Proteomes" id="UP000050497"/>
    </source>
</evidence>
<evidence type="ECO:0000259" key="1">
    <source>
        <dbReference type="Pfam" id="PF10005"/>
    </source>
</evidence>
<dbReference type="PATRIC" id="fig|1653334.4.peg.865"/>
<reference evidence="3 5" key="2">
    <citation type="submission" date="2016-08" db="EMBL/GenBank/DDBJ databases">
        <authorList>
            <person name="Varghese N."/>
            <person name="Submissions Spin"/>
        </authorList>
    </citation>
    <scope>NUCLEOTIDE SEQUENCE [LARGE SCALE GENOMIC DNA]</scope>
    <source>
        <strain evidence="3 5">HL-109</strain>
    </source>
</reference>
<dbReference type="AlphaFoldDB" id="A0A0P8BRR8"/>
<name>A0A0P8BRR8_9HYPH</name>
<feature type="domain" description="Zinc-ribbon" evidence="1">
    <location>
        <begin position="3"/>
        <end position="92"/>
    </location>
</feature>
<proteinExistence type="predicted"/>
<dbReference type="STRING" id="1653334.GA0071312_2153"/>
<dbReference type="EMBL" id="LJSX01000002">
    <property type="protein sequence ID" value="KPQ12315.1"/>
    <property type="molecule type" value="Genomic_DNA"/>
</dbReference>
<organism evidence="2 4">
    <name type="scientific">Saliniramus fredricksonii</name>
    <dbReference type="NCBI Taxonomy" id="1653334"/>
    <lineage>
        <taxon>Bacteria</taxon>
        <taxon>Pseudomonadati</taxon>
        <taxon>Pseudomonadota</taxon>
        <taxon>Alphaproteobacteria</taxon>
        <taxon>Hyphomicrobiales</taxon>
        <taxon>Salinarimonadaceae</taxon>
        <taxon>Saliniramus</taxon>
    </lineage>
</organism>
<gene>
    <name evidence="3" type="ORF">GA0071312_2153</name>
    <name evidence="2" type="ORF">HLUCCO17_01780</name>
</gene>
<sequence length="365" mass="41173">MKLFSCGVCGSTVHFDSIRCEACGTGLGLAPDICDIAMLRDACGMAEDRHGGRWRLCAHNTPDAGCNWLVAEADDDPWCLSCRLNRVIPNLANPDHRRLWKRLEAEKRRFVYSALRFNLPITPQSRDLRGLAFDFLADGPGFSERVLTGHAGGVITINIAEADPVERERMRQEMDEPYRTILGHFRHESGHYYWDRLVRDTDLLEPYRVLFGDERVGYGAALQAHYENGPPVDWGERFISTYATCHPWEDWAESWSHYFHMVDTLETAFAYGMRLTPRTGLTGALSVDAGLDPYETRNFDALMAQWMPLTLALNSLSRSMGHAHAYPFALASPVIDKLRFVHHVIHGGVFADGRSRPSPEIASSF</sequence>
<evidence type="ECO:0000313" key="3">
    <source>
        <dbReference type="EMBL" id="SCC81217.1"/>
    </source>
</evidence>
<accession>A0A0P8BRR8</accession>
<dbReference type="InterPro" id="IPR011201">
    <property type="entry name" value="Zinc-ribbon_6_bact"/>
</dbReference>
<evidence type="ECO:0000313" key="2">
    <source>
        <dbReference type="EMBL" id="KPQ12315.1"/>
    </source>
</evidence>